<proteinExistence type="predicted"/>
<keyword evidence="4" id="KW-1185">Reference proteome</keyword>
<gene>
    <name evidence="3" type="ORF">ACFOPQ_02505</name>
</gene>
<protein>
    <submittedName>
        <fullName evidence="3">YdcF family protein</fullName>
    </submittedName>
</protein>
<dbReference type="EMBL" id="JBHRZF010000025">
    <property type="protein sequence ID" value="MFC3859636.1"/>
    <property type="molecule type" value="Genomic_DNA"/>
</dbReference>
<dbReference type="InterPro" id="IPR003848">
    <property type="entry name" value="DUF218"/>
</dbReference>
<dbReference type="InterPro" id="IPR051599">
    <property type="entry name" value="Cell_Envelope_Assoc"/>
</dbReference>
<dbReference type="Pfam" id="PF02698">
    <property type="entry name" value="DUF218"/>
    <property type="match status" value="1"/>
</dbReference>
<dbReference type="PANTHER" id="PTHR30336:SF4">
    <property type="entry name" value="ENVELOPE BIOGENESIS FACTOR ELYC"/>
    <property type="match status" value="1"/>
</dbReference>
<evidence type="ECO:0000313" key="4">
    <source>
        <dbReference type="Proteomes" id="UP001595748"/>
    </source>
</evidence>
<accession>A0ABV8A337</accession>
<keyword evidence="1" id="KW-1133">Transmembrane helix</keyword>
<keyword evidence="1" id="KW-0812">Transmembrane</keyword>
<evidence type="ECO:0000259" key="2">
    <source>
        <dbReference type="Pfam" id="PF02698"/>
    </source>
</evidence>
<dbReference type="RefSeq" id="WP_380075798.1">
    <property type="nucleotide sequence ID" value="NZ_JBHRZF010000025.1"/>
</dbReference>
<reference evidence="4" key="1">
    <citation type="journal article" date="2019" name="Int. J. Syst. Evol. Microbiol.">
        <title>The Global Catalogue of Microorganisms (GCM) 10K type strain sequencing project: providing services to taxonomists for standard genome sequencing and annotation.</title>
        <authorList>
            <consortium name="The Broad Institute Genomics Platform"/>
            <consortium name="The Broad Institute Genome Sequencing Center for Infectious Disease"/>
            <person name="Wu L."/>
            <person name="Ma J."/>
        </authorList>
    </citation>
    <scope>NUCLEOTIDE SEQUENCE [LARGE SCALE GENOMIC DNA]</scope>
    <source>
        <strain evidence="4">CCTCC AB 2013263</strain>
    </source>
</reference>
<organism evidence="3 4">
    <name type="scientific">Deinococcus antarcticus</name>
    <dbReference type="NCBI Taxonomy" id="1298767"/>
    <lineage>
        <taxon>Bacteria</taxon>
        <taxon>Thermotogati</taxon>
        <taxon>Deinococcota</taxon>
        <taxon>Deinococci</taxon>
        <taxon>Deinococcales</taxon>
        <taxon>Deinococcaceae</taxon>
        <taxon>Deinococcus</taxon>
    </lineage>
</organism>
<feature type="transmembrane region" description="Helical" evidence="1">
    <location>
        <begin position="46"/>
        <end position="67"/>
    </location>
</feature>
<evidence type="ECO:0000256" key="1">
    <source>
        <dbReference type="SAM" id="Phobius"/>
    </source>
</evidence>
<dbReference type="CDD" id="cd06259">
    <property type="entry name" value="YdcF-like"/>
    <property type="match status" value="1"/>
</dbReference>
<feature type="domain" description="DUF218" evidence="2">
    <location>
        <begin position="84"/>
        <end position="242"/>
    </location>
</feature>
<dbReference type="Proteomes" id="UP001595748">
    <property type="component" value="Unassembled WGS sequence"/>
</dbReference>
<keyword evidence="1" id="KW-0472">Membrane</keyword>
<evidence type="ECO:0000313" key="3">
    <source>
        <dbReference type="EMBL" id="MFC3859636.1"/>
    </source>
</evidence>
<dbReference type="PANTHER" id="PTHR30336">
    <property type="entry name" value="INNER MEMBRANE PROTEIN, PROBABLE PERMEASE"/>
    <property type="match status" value="1"/>
</dbReference>
<name>A0ABV8A337_9DEIO</name>
<comment type="caution">
    <text evidence="3">The sequence shown here is derived from an EMBL/GenBank/DDBJ whole genome shotgun (WGS) entry which is preliminary data.</text>
</comment>
<sequence length="255" mass="27238">MTGLGIGAALAVLAAFIGEVRASAGLLLLLTAGCGLLGVYRPTRRSLQVGAALLVAGLLVCLVTPVLRGPLAALTLRDTPVKADAVVVLGGGVQCGTRALESSSLTRLVTGLKLWRAGYAPVVTVSEQSGLVGEANCPKMSVLEREYIRTLYPVDGPEVLTLRNVTTTRDEAQRVSEYAKKRGWQRVMLVTSPSHSRRAAGLFASYGLNVVSVPAPEIRFDETLPRPADRLYALRVLLYEWLSRVKFAVGGTPER</sequence>